<protein>
    <recommendedName>
        <fullName evidence="1">FRG domain-containing protein</fullName>
    </recommendedName>
</protein>
<dbReference type="Proteomes" id="UP000536195">
    <property type="component" value="Unassembled WGS sequence"/>
</dbReference>
<dbReference type="SMART" id="SM00901">
    <property type="entry name" value="FRG"/>
    <property type="match status" value="1"/>
</dbReference>
<evidence type="ECO:0000259" key="1">
    <source>
        <dbReference type="SMART" id="SM00901"/>
    </source>
</evidence>
<gene>
    <name evidence="2" type="ORF">HNP92_001233</name>
</gene>
<accession>A0A7J9SAA1</accession>
<reference evidence="2 3" key="1">
    <citation type="submission" date="2020-08" db="EMBL/GenBank/DDBJ databases">
        <title>Genomic Encyclopedia of Type Strains, Phase IV (KMG-V): Genome sequencing to study the core and pangenomes of soil and plant-associated prokaryotes.</title>
        <authorList>
            <person name="Whitman W."/>
        </authorList>
    </citation>
    <scope>NUCLEOTIDE SEQUENCE [LARGE SCALE GENOMIC DNA]</scope>
    <source>
        <strain evidence="2 3">C11</strain>
    </source>
</reference>
<evidence type="ECO:0000313" key="3">
    <source>
        <dbReference type="Proteomes" id="UP000536195"/>
    </source>
</evidence>
<comment type="caution">
    <text evidence="2">The sequence shown here is derived from an EMBL/GenBank/DDBJ whole genome shotgun (WGS) entry which is preliminary data.</text>
</comment>
<dbReference type="RefSeq" id="WP_184230380.1">
    <property type="nucleotide sequence ID" value="NZ_JACHEC010000002.1"/>
</dbReference>
<dbReference type="AlphaFoldDB" id="A0A7J9SAA1"/>
<feature type="domain" description="FRG" evidence="1">
    <location>
        <begin position="151"/>
        <end position="251"/>
    </location>
</feature>
<organism evidence="2 3">
    <name type="scientific">Methanococcus maripaludis</name>
    <name type="common">Methanococcus deltae</name>
    <dbReference type="NCBI Taxonomy" id="39152"/>
    <lineage>
        <taxon>Archaea</taxon>
        <taxon>Methanobacteriati</taxon>
        <taxon>Methanobacteriota</taxon>
        <taxon>Methanomada group</taxon>
        <taxon>Methanococci</taxon>
        <taxon>Methanococcales</taxon>
        <taxon>Methanococcaceae</taxon>
        <taxon>Methanococcus</taxon>
    </lineage>
</organism>
<sequence>MTSFLIEDRDEVFFKKSSLKKLELPIYSISNLMDYLKELDELMSLTKFFSEKYRNLRILEYRHSKGNVSKEEILPHTKEVYKLDRILEMKYDLIALDLELKEKFNNILNFETEFVEYTKNISEIQELQSKKISLQKKYAEEIKELCDFEVSISEFLYRGQKNKEWKLEPAIFRKNKSGKLTYENKEKELYMSLKEHNHPEFEKQKTMFDKLALMQHYSIPTRLLDWSKNPLVALYFATEPDLENDTDGVVFVHSPNSIYYSSEEIVDLLCNMFLKWNKEEISLKELESTSFNGDTVSDILGDSIEDTFITLNIFSGVIFIRPIMTNDRLRIQQGCFSMHGCLREQRKIDEHFFENFFKLNEPSDTVLENYLENTVKFIIPSECKTKIRKELEMIGIHNGTMFPELENYGQFLKEKHKSN</sequence>
<dbReference type="Pfam" id="PF08867">
    <property type="entry name" value="FRG"/>
    <property type="match status" value="1"/>
</dbReference>
<name>A0A7J9SAA1_METMI</name>
<evidence type="ECO:0000313" key="2">
    <source>
        <dbReference type="EMBL" id="MBB6401928.1"/>
    </source>
</evidence>
<dbReference type="InterPro" id="IPR014966">
    <property type="entry name" value="FRG-dom"/>
</dbReference>
<dbReference type="EMBL" id="JACHEC010000002">
    <property type="protein sequence ID" value="MBB6401928.1"/>
    <property type="molecule type" value="Genomic_DNA"/>
</dbReference>
<proteinExistence type="predicted"/>